<dbReference type="AlphaFoldDB" id="A0A8X6YER0"/>
<gene>
    <name evidence="2" type="ORF">TNIN_47761</name>
</gene>
<feature type="region of interest" description="Disordered" evidence="1">
    <location>
        <begin position="54"/>
        <end position="79"/>
    </location>
</feature>
<dbReference type="Proteomes" id="UP000886998">
    <property type="component" value="Unassembled WGS sequence"/>
</dbReference>
<evidence type="ECO:0000256" key="1">
    <source>
        <dbReference type="SAM" id="MobiDB-lite"/>
    </source>
</evidence>
<proteinExistence type="predicted"/>
<evidence type="ECO:0000313" key="3">
    <source>
        <dbReference type="Proteomes" id="UP000886998"/>
    </source>
</evidence>
<reference evidence="2" key="1">
    <citation type="submission" date="2020-08" db="EMBL/GenBank/DDBJ databases">
        <title>Multicomponent nature underlies the extraordinary mechanical properties of spider dragline silk.</title>
        <authorList>
            <person name="Kono N."/>
            <person name="Nakamura H."/>
            <person name="Mori M."/>
            <person name="Yoshida Y."/>
            <person name="Ohtoshi R."/>
            <person name="Malay A.D."/>
            <person name="Moran D.A.P."/>
            <person name="Tomita M."/>
            <person name="Numata K."/>
            <person name="Arakawa K."/>
        </authorList>
    </citation>
    <scope>NUCLEOTIDE SEQUENCE</scope>
</reference>
<evidence type="ECO:0000313" key="2">
    <source>
        <dbReference type="EMBL" id="GFY69676.1"/>
    </source>
</evidence>
<dbReference type="EMBL" id="BMAV01017740">
    <property type="protein sequence ID" value="GFY69676.1"/>
    <property type="molecule type" value="Genomic_DNA"/>
</dbReference>
<keyword evidence="3" id="KW-1185">Reference proteome</keyword>
<name>A0A8X6YER0_9ARAC</name>
<accession>A0A8X6YER0</accession>
<comment type="caution">
    <text evidence="2">The sequence shown here is derived from an EMBL/GenBank/DDBJ whole genome shotgun (WGS) entry which is preliminary data.</text>
</comment>
<organism evidence="2 3">
    <name type="scientific">Trichonephila inaurata madagascariensis</name>
    <dbReference type="NCBI Taxonomy" id="2747483"/>
    <lineage>
        <taxon>Eukaryota</taxon>
        <taxon>Metazoa</taxon>
        <taxon>Ecdysozoa</taxon>
        <taxon>Arthropoda</taxon>
        <taxon>Chelicerata</taxon>
        <taxon>Arachnida</taxon>
        <taxon>Araneae</taxon>
        <taxon>Araneomorphae</taxon>
        <taxon>Entelegynae</taxon>
        <taxon>Araneoidea</taxon>
        <taxon>Nephilidae</taxon>
        <taxon>Trichonephila</taxon>
        <taxon>Trichonephila inaurata</taxon>
    </lineage>
</organism>
<sequence length="79" mass="9016">MFPKGICVKMRFGLEGGSHNYFEFPNENRQKSPVPSSFEREVVLKRDLSQDSCDILSSRPKEEEDISFGSESFLPEKGN</sequence>
<protein>
    <submittedName>
        <fullName evidence="2">Uncharacterized protein</fullName>
    </submittedName>
</protein>